<dbReference type="OrthoDB" id="545910at2759"/>
<accession>A0A5J5EUY7</accession>
<dbReference type="Gene3D" id="2.60.120.590">
    <property type="entry name" value="Alpha-ketoglutarate-dependent dioxygenase AlkB-like"/>
    <property type="match status" value="1"/>
</dbReference>
<feature type="binding site" evidence="1">
    <location>
        <position position="281"/>
    </location>
    <ligand>
        <name>2-oxoglutarate</name>
        <dbReference type="ChEBI" id="CHEBI:16810"/>
    </ligand>
</feature>
<dbReference type="GO" id="GO:0006307">
    <property type="term" value="P:DNA alkylation repair"/>
    <property type="evidence" value="ECO:0007669"/>
    <property type="project" value="TreeGrafter"/>
</dbReference>
<evidence type="ECO:0000256" key="1">
    <source>
        <dbReference type="PIRSR" id="PIRSR632852-1"/>
    </source>
</evidence>
<dbReference type="Pfam" id="PF13532">
    <property type="entry name" value="2OG-FeII_Oxy_2"/>
    <property type="match status" value="1"/>
</dbReference>
<comment type="caution">
    <text evidence="4">The sequence shown here is derived from an EMBL/GenBank/DDBJ whole genome shotgun (WGS) entry which is preliminary data.</text>
</comment>
<dbReference type="InParanoid" id="A0A5J5EUY7"/>
<feature type="domain" description="Fe2OG dioxygenase" evidence="3">
    <location>
        <begin position="189"/>
        <end position="286"/>
    </location>
</feature>
<evidence type="ECO:0000313" key="5">
    <source>
        <dbReference type="Proteomes" id="UP000326924"/>
    </source>
</evidence>
<dbReference type="InterPro" id="IPR037151">
    <property type="entry name" value="AlkB-like_sf"/>
</dbReference>
<dbReference type="InterPro" id="IPR027450">
    <property type="entry name" value="AlkB-like"/>
</dbReference>
<feature type="compositionally biased region" description="Basic and acidic residues" evidence="2">
    <location>
        <begin position="52"/>
        <end position="65"/>
    </location>
</feature>
<feature type="binding site" evidence="1">
    <location>
        <position position="266"/>
    </location>
    <ligand>
        <name>2-oxoglutarate</name>
        <dbReference type="ChEBI" id="CHEBI:16810"/>
    </ligand>
</feature>
<feature type="region of interest" description="Disordered" evidence="2">
    <location>
        <begin position="49"/>
        <end position="76"/>
    </location>
</feature>
<dbReference type="PROSITE" id="PS51471">
    <property type="entry name" value="FE2OG_OXY"/>
    <property type="match status" value="1"/>
</dbReference>
<feature type="binding site" evidence="1">
    <location>
        <position position="198"/>
    </location>
    <ligand>
        <name>2-oxoglutarate</name>
        <dbReference type="ChEBI" id="CHEBI:16810"/>
    </ligand>
</feature>
<feature type="binding site" evidence="1">
    <location>
        <position position="208"/>
    </location>
    <ligand>
        <name>2-oxoglutarate</name>
        <dbReference type="ChEBI" id="CHEBI:16810"/>
    </ligand>
</feature>
<evidence type="ECO:0000256" key="2">
    <source>
        <dbReference type="SAM" id="MobiDB-lite"/>
    </source>
</evidence>
<dbReference type="AlphaFoldDB" id="A0A5J5EUY7"/>
<evidence type="ECO:0000259" key="3">
    <source>
        <dbReference type="PROSITE" id="PS51471"/>
    </source>
</evidence>
<dbReference type="PANTHER" id="PTHR31573:SF1">
    <property type="entry name" value="DNA OXIDATIVE DEMETHYLASE ALKBH2"/>
    <property type="match status" value="1"/>
</dbReference>
<keyword evidence="5" id="KW-1185">Reference proteome</keyword>
<dbReference type="EMBL" id="VXIS01000114">
    <property type="protein sequence ID" value="KAA8903875.1"/>
    <property type="molecule type" value="Genomic_DNA"/>
</dbReference>
<gene>
    <name evidence="4" type="ORF">FN846DRAFT_953490</name>
</gene>
<feature type="binding site" evidence="1">
    <location>
        <position position="196"/>
    </location>
    <ligand>
        <name>2-oxoglutarate</name>
        <dbReference type="ChEBI" id="CHEBI:16810"/>
    </ligand>
</feature>
<feature type="binding site" evidence="1">
    <location>
        <position position="277"/>
    </location>
    <ligand>
        <name>2-oxoglutarate</name>
        <dbReference type="ChEBI" id="CHEBI:16810"/>
    </ligand>
</feature>
<dbReference type="InterPro" id="IPR032852">
    <property type="entry name" value="ALKBH2"/>
</dbReference>
<proteinExistence type="predicted"/>
<sequence length="342" mass="38721">MSKRHITAFFAPVARNKKPRLDLSSSIPPSIHPGYPFPIASLPATLRFSTRPKQDTDGGEPKSSADGEPEEIGPLVLNDKPDLDMLHFHPFLHKELARELYLFLRRELPFYRVTYKIKREGIDTTVNTPRYTSLFGVDATSIFHPDTGVLLDAKTKLSAKHGYATCAPRPIPQCLRSLLEHVEKRTNSAYNFLLVNYYANGSDSISFHSDDESFLGENPTIASMTLGSTRDFVMKHKSLLEQKLSLPLAQGDLLVMKGTTQSRWLHSVPKRKEAGPRINLTFRHAKTKAGTANYYRYNVGTGPVYRWDEEAGEMRIWTDEREKRKEDIGKKEEGEKVLEGDS</sequence>
<evidence type="ECO:0000313" key="4">
    <source>
        <dbReference type="EMBL" id="KAA8903875.1"/>
    </source>
</evidence>
<dbReference type="SUPFAM" id="SSF51197">
    <property type="entry name" value="Clavaminate synthase-like"/>
    <property type="match status" value="1"/>
</dbReference>
<dbReference type="GO" id="GO:0035516">
    <property type="term" value="F:broad specificity oxidative DNA demethylase activity"/>
    <property type="evidence" value="ECO:0007669"/>
    <property type="project" value="TreeGrafter"/>
</dbReference>
<name>A0A5J5EUY7_9PEZI</name>
<feature type="region of interest" description="Disordered" evidence="2">
    <location>
        <begin position="321"/>
        <end position="342"/>
    </location>
</feature>
<protein>
    <recommendedName>
        <fullName evidence="3">Fe2OG dioxygenase domain-containing protein</fullName>
    </recommendedName>
</protein>
<organism evidence="4 5">
    <name type="scientific">Sphaerosporella brunnea</name>
    <dbReference type="NCBI Taxonomy" id="1250544"/>
    <lineage>
        <taxon>Eukaryota</taxon>
        <taxon>Fungi</taxon>
        <taxon>Dikarya</taxon>
        <taxon>Ascomycota</taxon>
        <taxon>Pezizomycotina</taxon>
        <taxon>Pezizomycetes</taxon>
        <taxon>Pezizales</taxon>
        <taxon>Pyronemataceae</taxon>
        <taxon>Sphaerosporella</taxon>
    </lineage>
</organism>
<reference evidence="4 5" key="1">
    <citation type="submission" date="2019-09" db="EMBL/GenBank/DDBJ databases">
        <title>Draft genome of the ectomycorrhizal ascomycete Sphaerosporella brunnea.</title>
        <authorList>
            <consortium name="DOE Joint Genome Institute"/>
            <person name="Benucci G.M."/>
            <person name="Marozzi G."/>
            <person name="Antonielli L."/>
            <person name="Sanchez S."/>
            <person name="Marco P."/>
            <person name="Wang X."/>
            <person name="Falini L.B."/>
            <person name="Barry K."/>
            <person name="Haridas S."/>
            <person name="Lipzen A."/>
            <person name="Labutti K."/>
            <person name="Grigoriev I.V."/>
            <person name="Murat C."/>
            <person name="Martin F."/>
            <person name="Albertini E."/>
            <person name="Donnini D."/>
            <person name="Bonito G."/>
        </authorList>
    </citation>
    <scope>NUCLEOTIDE SEQUENCE [LARGE SCALE GENOMIC DNA]</scope>
    <source>
        <strain evidence="4 5">Sb_GMNB300</strain>
    </source>
</reference>
<dbReference type="Proteomes" id="UP000326924">
    <property type="component" value="Unassembled WGS sequence"/>
</dbReference>
<dbReference type="PANTHER" id="PTHR31573">
    <property type="entry name" value="ALPHA-KETOGLUTARATE-DEPENDENT DIOXYGENASE ALKB HOMOLOG 2"/>
    <property type="match status" value="1"/>
</dbReference>
<dbReference type="GO" id="GO:0008198">
    <property type="term" value="F:ferrous iron binding"/>
    <property type="evidence" value="ECO:0007669"/>
    <property type="project" value="TreeGrafter"/>
</dbReference>
<feature type="binding site" evidence="1">
    <location>
        <position position="283"/>
    </location>
    <ligand>
        <name>2-oxoglutarate</name>
        <dbReference type="ChEBI" id="CHEBI:16810"/>
    </ligand>
</feature>
<dbReference type="GO" id="GO:0051747">
    <property type="term" value="F:cytosine C-5 DNA demethylase activity"/>
    <property type="evidence" value="ECO:0007669"/>
    <property type="project" value="TreeGrafter"/>
</dbReference>
<dbReference type="InterPro" id="IPR005123">
    <property type="entry name" value="Oxoglu/Fe-dep_dioxygenase_dom"/>
</dbReference>
<feature type="binding site" evidence="1">
    <location>
        <position position="211"/>
    </location>
    <ligand>
        <name>substrate</name>
    </ligand>
</feature>